<feature type="signal peptide" evidence="2">
    <location>
        <begin position="1"/>
        <end position="16"/>
    </location>
</feature>
<proteinExistence type="predicted"/>
<sequence length="91" mass="10187">MQSILLTSLFIASITATLNPALSNSKNRCPTTYNCDAKKISKDIQAAECSHNTRTHEDQSSPQTTNTTIPTELRMALVRHIHVNHQRRQGK</sequence>
<reference evidence="3 4" key="1">
    <citation type="submission" date="2015-07" db="EMBL/GenBank/DDBJ databases">
        <title>Comparative genomics of the Sigatoka disease complex on banana suggests a link between parallel evolutionary changes in Pseudocercospora fijiensis and Pseudocercospora eumusae and increased virulence on the banana host.</title>
        <authorList>
            <person name="Chang T.-C."/>
            <person name="Salvucci A."/>
            <person name="Crous P.W."/>
            <person name="Stergiopoulos I."/>
        </authorList>
    </citation>
    <scope>NUCLEOTIDE SEQUENCE [LARGE SCALE GENOMIC DNA]</scope>
    <source>
        <strain evidence="3 4">CBS 114824</strain>
    </source>
</reference>
<dbReference type="OrthoDB" id="160054at2759"/>
<dbReference type="EMBL" id="LFZN01000177">
    <property type="protein sequence ID" value="KXS96363.1"/>
    <property type="molecule type" value="Genomic_DNA"/>
</dbReference>
<evidence type="ECO:0000256" key="2">
    <source>
        <dbReference type="SAM" id="SignalP"/>
    </source>
</evidence>
<comment type="caution">
    <text evidence="3">The sequence shown here is derived from an EMBL/GenBank/DDBJ whole genome shotgun (WGS) entry which is preliminary data.</text>
</comment>
<dbReference type="Proteomes" id="UP000070133">
    <property type="component" value="Unassembled WGS sequence"/>
</dbReference>
<keyword evidence="4" id="KW-1185">Reference proteome</keyword>
<feature type="chain" id="PRO_5007806384" description="Extracellular membrane protein CFEM domain-containing protein" evidence="2">
    <location>
        <begin position="17"/>
        <end position="91"/>
    </location>
</feature>
<organism evidence="3 4">
    <name type="scientific">Pseudocercospora eumusae</name>
    <dbReference type="NCBI Taxonomy" id="321146"/>
    <lineage>
        <taxon>Eukaryota</taxon>
        <taxon>Fungi</taxon>
        <taxon>Dikarya</taxon>
        <taxon>Ascomycota</taxon>
        <taxon>Pezizomycotina</taxon>
        <taxon>Dothideomycetes</taxon>
        <taxon>Dothideomycetidae</taxon>
        <taxon>Mycosphaerellales</taxon>
        <taxon>Mycosphaerellaceae</taxon>
        <taxon>Pseudocercospora</taxon>
    </lineage>
</organism>
<evidence type="ECO:0000313" key="3">
    <source>
        <dbReference type="EMBL" id="KXS96363.1"/>
    </source>
</evidence>
<gene>
    <name evidence="3" type="ORF">AC578_3087</name>
</gene>
<protein>
    <recommendedName>
        <fullName evidence="5">Extracellular membrane protein CFEM domain-containing protein</fullName>
    </recommendedName>
</protein>
<feature type="region of interest" description="Disordered" evidence="1">
    <location>
        <begin position="48"/>
        <end position="69"/>
    </location>
</feature>
<feature type="compositionally biased region" description="Polar residues" evidence="1">
    <location>
        <begin position="60"/>
        <end position="69"/>
    </location>
</feature>
<name>A0A139H1M4_9PEZI</name>
<evidence type="ECO:0000313" key="4">
    <source>
        <dbReference type="Proteomes" id="UP000070133"/>
    </source>
</evidence>
<evidence type="ECO:0000256" key="1">
    <source>
        <dbReference type="SAM" id="MobiDB-lite"/>
    </source>
</evidence>
<keyword evidence="2" id="KW-0732">Signal</keyword>
<evidence type="ECO:0008006" key="5">
    <source>
        <dbReference type="Google" id="ProtNLM"/>
    </source>
</evidence>
<accession>A0A139H1M4</accession>
<dbReference type="AlphaFoldDB" id="A0A139H1M4"/>